<evidence type="ECO:0000313" key="9">
    <source>
        <dbReference type="Proteomes" id="UP000184997"/>
    </source>
</evidence>
<accession>A0A1M4IJD5</accession>
<evidence type="ECO:0000256" key="1">
    <source>
        <dbReference type="ARBA" id="ARBA00006586"/>
    </source>
</evidence>
<evidence type="ECO:0000256" key="4">
    <source>
        <dbReference type="ARBA" id="ARBA00038735"/>
    </source>
</evidence>
<comment type="similarity">
    <text evidence="1">Belongs to the peptidase S45 family.</text>
</comment>
<name>A0A1M4IJD5_9XANT</name>
<dbReference type="AlphaFoldDB" id="A0A1M4IJD5"/>
<dbReference type="SUPFAM" id="SSF56235">
    <property type="entry name" value="N-terminal nucleophile aminohydrolases (Ntn hydrolases)"/>
    <property type="match status" value="1"/>
</dbReference>
<dbReference type="PIRSF" id="PIRSF001227">
    <property type="entry name" value="Pen_acylase"/>
    <property type="match status" value="1"/>
</dbReference>
<evidence type="ECO:0000313" key="8">
    <source>
        <dbReference type="EMBL" id="SBV88243.1"/>
    </source>
</evidence>
<feature type="region of interest" description="Disordered" evidence="7">
    <location>
        <begin position="239"/>
        <end position="258"/>
    </location>
</feature>
<dbReference type="InterPro" id="IPR043146">
    <property type="entry name" value="Penicillin_amidase_N_B-knob"/>
</dbReference>
<dbReference type="Proteomes" id="UP000184997">
    <property type="component" value="Unassembled WGS sequence"/>
</dbReference>
<feature type="binding site" evidence="6">
    <location>
        <position position="334"/>
    </location>
    <ligand>
        <name>Ca(2+)</name>
        <dbReference type="ChEBI" id="CHEBI:29108"/>
    </ligand>
</feature>
<dbReference type="InterPro" id="IPR014395">
    <property type="entry name" value="Pen/GL7ACA/AHL_acylase"/>
</dbReference>
<dbReference type="Gene3D" id="3.60.20.10">
    <property type="entry name" value="Glutamine Phosphoribosylpyrophosphate, subunit 1, domain 1"/>
    <property type="match status" value="1"/>
</dbReference>
<dbReference type="GO" id="GO:0017000">
    <property type="term" value="P:antibiotic biosynthetic process"/>
    <property type="evidence" value="ECO:0007669"/>
    <property type="project" value="InterPro"/>
</dbReference>
<comment type="subunit">
    <text evidence="4">Heterodimer of an alpha subunit and a beta subunit processed from the same precursor.</text>
</comment>
<feature type="active site" description="Nucleophile" evidence="5">
    <location>
        <position position="255"/>
    </location>
</feature>
<feature type="binding site" evidence="6">
    <location>
        <position position="188"/>
    </location>
    <ligand>
        <name>Ca(2+)</name>
        <dbReference type="ChEBI" id="CHEBI:29108"/>
    </ligand>
</feature>
<keyword evidence="6" id="KW-0106">Calcium</keyword>
<dbReference type="PANTHER" id="PTHR34218:SF4">
    <property type="entry name" value="ACYL-HOMOSERINE LACTONE ACYLASE QUIP"/>
    <property type="match status" value="1"/>
</dbReference>
<dbReference type="Gene3D" id="1.10.1400.10">
    <property type="match status" value="1"/>
</dbReference>
<dbReference type="Gene3D" id="2.30.120.10">
    <property type="match status" value="1"/>
</dbReference>
<dbReference type="Pfam" id="PF01804">
    <property type="entry name" value="Penicil_amidase"/>
    <property type="match status" value="1"/>
</dbReference>
<dbReference type="InterPro" id="IPR043147">
    <property type="entry name" value="Penicillin_amidase_A-knob"/>
</dbReference>
<evidence type="ECO:0000256" key="5">
    <source>
        <dbReference type="PIRSR" id="PIRSR001227-1"/>
    </source>
</evidence>
<gene>
    <name evidence="8" type="ORF">XTGNCPPB3709_2181</name>
</gene>
<comment type="cofactor">
    <cofactor evidence="6">
        <name>Ca(2+)</name>
        <dbReference type="ChEBI" id="CHEBI:29108"/>
    </cofactor>
    <text evidence="6">Binds 1 Ca(2+) ion per dimer.</text>
</comment>
<organism evidence="8 9">
    <name type="scientific">Xanthomonas graminis pv. graminis</name>
    <dbReference type="NCBI Taxonomy" id="134874"/>
    <lineage>
        <taxon>Bacteria</taxon>
        <taxon>Pseudomonadati</taxon>
        <taxon>Pseudomonadota</taxon>
        <taxon>Gammaproteobacteria</taxon>
        <taxon>Lysobacterales</taxon>
        <taxon>Lysobacteraceae</taxon>
        <taxon>Xanthomonas</taxon>
        <taxon>Xanthomonas translucens group</taxon>
        <taxon>Xanthomonas graminis</taxon>
    </lineage>
</organism>
<evidence type="ECO:0000256" key="6">
    <source>
        <dbReference type="PIRSR" id="PIRSR001227-2"/>
    </source>
</evidence>
<sequence length="831" mass="90087">MQSKWKRRMLWLAALAIGLLLAMWLLLRGSLATLNGQAELDGLAAPVRIQRDALGTVTIDAGNEADAMRALGYVHAQERYFQMDLMRRAAAGELSELVGNATLGVDKQRRMHRLRTHAAAQLASFGGSHAAALQAYSAGVNNGLHALRVRPWPYLLLVKAPRDWQPVDSVLAGDAMYFDLQGRQLGRELSLYRLQQHLPAPLFALLRHDGSSWDAALDAPARGDATLPDASQVDLRTLPDAPRDGSTADHAAPGSNNWAIAGSRSADGRAIVANDMHLQLGAPSLWFRVRLRYADAQAPGGRVDLTGFSLPGLPAVIVGSNGHVAWGFTNSYADSSDWYRLTPCAATPQPGCTAVVHHRERIKVAGGLEVALDVEDTVYGPILQHEPDGSALAQRWVAQLPGALNLGLADLARADSLASAFASAQRIATPAQNMLLADSAGHIGWRVLGALPLRGRNCPSDALVHDVSAAVPAAQRCAPWPVSTAHSPQRIDPADGQLWTANARVVGGDELAVLGDGGYALGARAQQIRDDLRLHPHLDERQLLAIQLDDRALLLQRWWTLLQQRDGGDATPALHALAQASKHWEGRASTDSVSYRLVRAWRLALLTRIRDGLIAPARAALGSDYAMPPLPQLEAVAWPMLQQQPPHLLPRRYASWQALLEDAATEVRDQPDQDAPLPQRHWGEQNTAAVCHPLARSLPGLLRRWLCMPTEALPGDNDMPRVQRPDFGASERMVVAPGHEADGITHMPGGQSEHPLSPFWGCRPRRLGARPRLAVPARPGPLHAELTATCATMSDYRATRAWHCMPCRRRGAAPAADRRVLPSPQAEPVPQ</sequence>
<dbReference type="PANTHER" id="PTHR34218">
    <property type="entry name" value="PEPTIDASE S45 PENICILLIN AMIDASE"/>
    <property type="match status" value="1"/>
</dbReference>
<dbReference type="GO" id="GO:0016811">
    <property type="term" value="F:hydrolase activity, acting on carbon-nitrogen (but not peptide) bonds, in linear amides"/>
    <property type="evidence" value="ECO:0007669"/>
    <property type="project" value="InterPro"/>
</dbReference>
<keyword evidence="3" id="KW-0865">Zymogen</keyword>
<dbReference type="Gene3D" id="1.10.439.10">
    <property type="entry name" value="Penicillin Amidohydrolase, domain 1"/>
    <property type="match status" value="1"/>
</dbReference>
<dbReference type="GO" id="GO:0046872">
    <property type="term" value="F:metal ion binding"/>
    <property type="evidence" value="ECO:0007669"/>
    <property type="project" value="UniProtKB-KW"/>
</dbReference>
<keyword evidence="6" id="KW-0479">Metal-binding</keyword>
<evidence type="ECO:0000256" key="3">
    <source>
        <dbReference type="ARBA" id="ARBA00023145"/>
    </source>
</evidence>
<keyword evidence="2" id="KW-0378">Hydrolase</keyword>
<proteinExistence type="inferred from homology"/>
<dbReference type="InterPro" id="IPR002692">
    <property type="entry name" value="S45"/>
</dbReference>
<dbReference type="InterPro" id="IPR023343">
    <property type="entry name" value="Penicillin_amidase_dom1"/>
</dbReference>
<evidence type="ECO:0000256" key="7">
    <source>
        <dbReference type="SAM" id="MobiDB-lite"/>
    </source>
</evidence>
<dbReference type="CDD" id="cd03747">
    <property type="entry name" value="Ntn_PGA_like"/>
    <property type="match status" value="1"/>
</dbReference>
<feature type="binding site" evidence="6">
    <location>
        <position position="337"/>
    </location>
    <ligand>
        <name>Ca(2+)</name>
        <dbReference type="ChEBI" id="CHEBI:29108"/>
    </ligand>
</feature>
<protein>
    <submittedName>
        <fullName evidence="8">Penicillin acylase II</fullName>
    </submittedName>
</protein>
<evidence type="ECO:0000256" key="2">
    <source>
        <dbReference type="ARBA" id="ARBA00022801"/>
    </source>
</evidence>
<reference evidence="9" key="1">
    <citation type="submission" date="2016-07" db="EMBL/GenBank/DDBJ databases">
        <authorList>
            <person name="Florea S."/>
            <person name="Webb J.S."/>
            <person name="Jaromczyk J."/>
            <person name="Schardl C.L."/>
        </authorList>
    </citation>
    <scope>NUCLEOTIDE SEQUENCE [LARGE SCALE GENOMIC DNA]</scope>
</reference>
<dbReference type="InterPro" id="IPR029055">
    <property type="entry name" value="Ntn_hydrolases_N"/>
</dbReference>
<dbReference type="EMBL" id="FLUK01000170">
    <property type="protein sequence ID" value="SBV88243.1"/>
    <property type="molecule type" value="Genomic_DNA"/>
</dbReference>